<reference evidence="2" key="5">
    <citation type="journal article" date="2021" name="G3 (Bethesda)">
        <title>Aegilops tauschii genome assembly Aet v5.0 features greater sequence contiguity and improved annotation.</title>
        <authorList>
            <person name="Wang L."/>
            <person name="Zhu T."/>
            <person name="Rodriguez J.C."/>
            <person name="Deal K.R."/>
            <person name="Dubcovsky J."/>
            <person name="McGuire P.E."/>
            <person name="Lux T."/>
            <person name="Spannagl M."/>
            <person name="Mayer K.F.X."/>
            <person name="Baldrich P."/>
            <person name="Meyers B.C."/>
            <person name="Huo N."/>
            <person name="Gu Y.Q."/>
            <person name="Zhou H."/>
            <person name="Devos K.M."/>
            <person name="Bennetzen J.L."/>
            <person name="Unver T."/>
            <person name="Budak H."/>
            <person name="Gulick P.J."/>
            <person name="Galiba G."/>
            <person name="Kalapos B."/>
            <person name="Nelson D.R."/>
            <person name="Li P."/>
            <person name="You F.M."/>
            <person name="Luo M.C."/>
            <person name="Dvorak J."/>
        </authorList>
    </citation>
    <scope>NUCLEOTIDE SEQUENCE [LARGE SCALE GENOMIC DNA]</scope>
    <source>
        <strain evidence="2">cv. AL8/78</strain>
    </source>
</reference>
<feature type="region of interest" description="Disordered" evidence="1">
    <location>
        <begin position="1"/>
        <end position="21"/>
    </location>
</feature>
<name>A0A453FWQ0_AEGTS</name>
<reference evidence="3" key="1">
    <citation type="journal article" date="2014" name="Science">
        <title>Ancient hybridizations among the ancestral genomes of bread wheat.</title>
        <authorList>
            <consortium name="International Wheat Genome Sequencing Consortium,"/>
            <person name="Marcussen T."/>
            <person name="Sandve S.R."/>
            <person name="Heier L."/>
            <person name="Spannagl M."/>
            <person name="Pfeifer M."/>
            <person name="Jakobsen K.S."/>
            <person name="Wulff B.B."/>
            <person name="Steuernagel B."/>
            <person name="Mayer K.F."/>
            <person name="Olsen O.A."/>
        </authorList>
    </citation>
    <scope>NUCLEOTIDE SEQUENCE [LARGE SCALE GENOMIC DNA]</scope>
    <source>
        <strain evidence="3">cv. AL8/78</strain>
    </source>
</reference>
<dbReference type="AlphaFoldDB" id="A0A453FWQ0"/>
<reference evidence="2" key="4">
    <citation type="submission" date="2019-03" db="UniProtKB">
        <authorList>
            <consortium name="EnsemblPlants"/>
        </authorList>
    </citation>
    <scope>IDENTIFICATION</scope>
</reference>
<organism evidence="2 3">
    <name type="scientific">Aegilops tauschii subsp. strangulata</name>
    <name type="common">Goatgrass</name>
    <dbReference type="NCBI Taxonomy" id="200361"/>
    <lineage>
        <taxon>Eukaryota</taxon>
        <taxon>Viridiplantae</taxon>
        <taxon>Streptophyta</taxon>
        <taxon>Embryophyta</taxon>
        <taxon>Tracheophyta</taxon>
        <taxon>Spermatophyta</taxon>
        <taxon>Magnoliopsida</taxon>
        <taxon>Liliopsida</taxon>
        <taxon>Poales</taxon>
        <taxon>Poaceae</taxon>
        <taxon>BOP clade</taxon>
        <taxon>Pooideae</taxon>
        <taxon>Triticodae</taxon>
        <taxon>Triticeae</taxon>
        <taxon>Triticinae</taxon>
        <taxon>Aegilops</taxon>
    </lineage>
</organism>
<dbReference type="Gramene" id="AET3Gv20809300.4">
    <property type="protein sequence ID" value="AET3Gv20809300.4"/>
    <property type="gene ID" value="AET3Gv20809300"/>
</dbReference>
<evidence type="ECO:0000313" key="2">
    <source>
        <dbReference type="EnsemblPlants" id="AET3Gv20809300.4"/>
    </source>
</evidence>
<dbReference type="Proteomes" id="UP000015105">
    <property type="component" value="Chromosome 3D"/>
</dbReference>
<keyword evidence="3" id="KW-1185">Reference proteome</keyword>
<proteinExistence type="predicted"/>
<dbReference type="EnsemblPlants" id="AET3Gv20809300.4">
    <property type="protein sequence ID" value="AET3Gv20809300.4"/>
    <property type="gene ID" value="AET3Gv20809300"/>
</dbReference>
<evidence type="ECO:0000313" key="3">
    <source>
        <dbReference type="Proteomes" id="UP000015105"/>
    </source>
</evidence>
<accession>A0A453FWQ0</accession>
<sequence length="63" mass="6820">MFAGGASGRQQRSDPPVPPEVRGVQAQLTGLTNDVARTISDRFSLYVSDTQEDWNGAFNYTSG</sequence>
<reference evidence="2" key="3">
    <citation type="journal article" date="2017" name="Nature">
        <title>Genome sequence of the progenitor of the wheat D genome Aegilops tauschii.</title>
        <authorList>
            <person name="Luo M.C."/>
            <person name="Gu Y.Q."/>
            <person name="Puiu D."/>
            <person name="Wang H."/>
            <person name="Twardziok S.O."/>
            <person name="Deal K.R."/>
            <person name="Huo N."/>
            <person name="Zhu T."/>
            <person name="Wang L."/>
            <person name="Wang Y."/>
            <person name="McGuire P.E."/>
            <person name="Liu S."/>
            <person name="Long H."/>
            <person name="Ramasamy R.K."/>
            <person name="Rodriguez J.C."/>
            <person name="Van S.L."/>
            <person name="Yuan L."/>
            <person name="Wang Z."/>
            <person name="Xia Z."/>
            <person name="Xiao L."/>
            <person name="Anderson O.D."/>
            <person name="Ouyang S."/>
            <person name="Liang Y."/>
            <person name="Zimin A.V."/>
            <person name="Pertea G."/>
            <person name="Qi P."/>
            <person name="Bennetzen J.L."/>
            <person name="Dai X."/>
            <person name="Dawson M.W."/>
            <person name="Muller H.G."/>
            <person name="Kugler K."/>
            <person name="Rivarola-Duarte L."/>
            <person name="Spannagl M."/>
            <person name="Mayer K.F.X."/>
            <person name="Lu F.H."/>
            <person name="Bevan M.W."/>
            <person name="Leroy P."/>
            <person name="Li P."/>
            <person name="You F.M."/>
            <person name="Sun Q."/>
            <person name="Liu Z."/>
            <person name="Lyons E."/>
            <person name="Wicker T."/>
            <person name="Salzberg S.L."/>
            <person name="Devos K.M."/>
            <person name="Dvorak J."/>
        </authorList>
    </citation>
    <scope>NUCLEOTIDE SEQUENCE [LARGE SCALE GENOMIC DNA]</scope>
    <source>
        <strain evidence="2">cv. AL8/78</strain>
    </source>
</reference>
<protein>
    <submittedName>
        <fullName evidence="2">Uncharacterized protein</fullName>
    </submittedName>
</protein>
<evidence type="ECO:0000256" key="1">
    <source>
        <dbReference type="SAM" id="MobiDB-lite"/>
    </source>
</evidence>
<reference evidence="3" key="2">
    <citation type="journal article" date="2017" name="Nat. Plants">
        <title>The Aegilops tauschii genome reveals multiple impacts of transposons.</title>
        <authorList>
            <person name="Zhao G."/>
            <person name="Zou C."/>
            <person name="Li K."/>
            <person name="Wang K."/>
            <person name="Li T."/>
            <person name="Gao L."/>
            <person name="Zhang X."/>
            <person name="Wang H."/>
            <person name="Yang Z."/>
            <person name="Liu X."/>
            <person name="Jiang W."/>
            <person name="Mao L."/>
            <person name="Kong X."/>
            <person name="Jiao Y."/>
            <person name="Jia J."/>
        </authorList>
    </citation>
    <scope>NUCLEOTIDE SEQUENCE [LARGE SCALE GENOMIC DNA]</scope>
    <source>
        <strain evidence="3">cv. AL8/78</strain>
    </source>
</reference>